<sequence length="185" mass="19637">MSEADASRAAIFGNRVITATAALYFYDKLLVCRQEADLIWRRERCGLVVCCSSHSYPSAQRFIVLIANVVSLACYIPNSVYANKSQVSMVAIVLTTVSLSRLLLNLRGLAYGSDVLSAAEGSASRSRLSSLDFSHFAGSLGSAVADGSSGMDQEDMGTDDALGEGNATTIDSTAAPDIELVRWAP</sequence>
<dbReference type="InParanoid" id="S8F9S7"/>
<evidence type="ECO:0000313" key="2">
    <source>
        <dbReference type="Proteomes" id="UP000015241"/>
    </source>
</evidence>
<proteinExistence type="predicted"/>
<evidence type="ECO:0000313" key="1">
    <source>
        <dbReference type="EMBL" id="EPS95389.1"/>
    </source>
</evidence>
<organism evidence="1 2">
    <name type="scientific">Fomitopsis schrenkii</name>
    <name type="common">Brown rot fungus</name>
    <dbReference type="NCBI Taxonomy" id="2126942"/>
    <lineage>
        <taxon>Eukaryota</taxon>
        <taxon>Fungi</taxon>
        <taxon>Dikarya</taxon>
        <taxon>Basidiomycota</taxon>
        <taxon>Agaricomycotina</taxon>
        <taxon>Agaricomycetes</taxon>
        <taxon>Polyporales</taxon>
        <taxon>Fomitopsis</taxon>
    </lineage>
</organism>
<dbReference type="HOGENOM" id="CLU_1461358_0_0_1"/>
<dbReference type="Proteomes" id="UP000015241">
    <property type="component" value="Unassembled WGS sequence"/>
</dbReference>
<name>S8F9S7_FOMSC</name>
<dbReference type="EMBL" id="KE504208">
    <property type="protein sequence ID" value="EPS95389.1"/>
    <property type="molecule type" value="Genomic_DNA"/>
</dbReference>
<dbReference type="AlphaFoldDB" id="S8F9S7"/>
<gene>
    <name evidence="1" type="ORF">FOMPIDRAFT_1054201</name>
</gene>
<keyword evidence="2" id="KW-1185">Reference proteome</keyword>
<accession>S8F9S7</accession>
<reference evidence="1 2" key="1">
    <citation type="journal article" date="2012" name="Science">
        <title>The Paleozoic origin of enzymatic lignin decomposition reconstructed from 31 fungal genomes.</title>
        <authorList>
            <person name="Floudas D."/>
            <person name="Binder M."/>
            <person name="Riley R."/>
            <person name="Barry K."/>
            <person name="Blanchette R.A."/>
            <person name="Henrissat B."/>
            <person name="Martinez A.T."/>
            <person name="Otillar R."/>
            <person name="Spatafora J.W."/>
            <person name="Yadav J.S."/>
            <person name="Aerts A."/>
            <person name="Benoit I."/>
            <person name="Boyd A."/>
            <person name="Carlson A."/>
            <person name="Copeland A."/>
            <person name="Coutinho P.M."/>
            <person name="de Vries R.P."/>
            <person name="Ferreira P."/>
            <person name="Findley K."/>
            <person name="Foster B."/>
            <person name="Gaskell J."/>
            <person name="Glotzer D."/>
            <person name="Gorecki P."/>
            <person name="Heitman J."/>
            <person name="Hesse C."/>
            <person name="Hori C."/>
            <person name="Igarashi K."/>
            <person name="Jurgens J.A."/>
            <person name="Kallen N."/>
            <person name="Kersten P."/>
            <person name="Kohler A."/>
            <person name="Kuees U."/>
            <person name="Kumar T.K.A."/>
            <person name="Kuo A."/>
            <person name="LaButti K."/>
            <person name="Larrondo L.F."/>
            <person name="Lindquist E."/>
            <person name="Ling A."/>
            <person name="Lombard V."/>
            <person name="Lucas S."/>
            <person name="Lundell T."/>
            <person name="Martin R."/>
            <person name="McLaughlin D.J."/>
            <person name="Morgenstern I."/>
            <person name="Morin E."/>
            <person name="Murat C."/>
            <person name="Nagy L.G."/>
            <person name="Nolan M."/>
            <person name="Ohm R.A."/>
            <person name="Patyshakuliyeva A."/>
            <person name="Rokas A."/>
            <person name="Ruiz-Duenas F.J."/>
            <person name="Sabat G."/>
            <person name="Salamov A."/>
            <person name="Samejima M."/>
            <person name="Schmutz J."/>
            <person name="Slot J.C."/>
            <person name="St John F."/>
            <person name="Stenlid J."/>
            <person name="Sun H."/>
            <person name="Sun S."/>
            <person name="Syed K."/>
            <person name="Tsang A."/>
            <person name="Wiebenga A."/>
            <person name="Young D."/>
            <person name="Pisabarro A."/>
            <person name="Eastwood D.C."/>
            <person name="Martin F."/>
            <person name="Cullen D."/>
            <person name="Grigoriev I.V."/>
            <person name="Hibbett D.S."/>
        </authorList>
    </citation>
    <scope>NUCLEOTIDE SEQUENCE</scope>
    <source>
        <strain evidence="2">FP-58527</strain>
    </source>
</reference>
<protein>
    <submittedName>
        <fullName evidence="1">Uncharacterized protein</fullName>
    </submittedName>
</protein>